<comment type="function">
    <text evidence="3">Probably deamidates glutamine residues to glutamate on methyl-accepting chemotaxis receptors (MCPs), playing an important role in chemotaxis.</text>
</comment>
<dbReference type="HAMAP" id="MF_01440">
    <property type="entry name" value="CheD"/>
    <property type="match status" value="1"/>
</dbReference>
<keyword evidence="5" id="KW-1185">Reference proteome</keyword>
<name>A0A7X1KCE0_9SPHN</name>
<comment type="caution">
    <text evidence="4">The sequence shown here is derived from an EMBL/GenBank/DDBJ whole genome shotgun (WGS) entry which is preliminary data.</text>
</comment>
<dbReference type="SUPFAM" id="SSF64438">
    <property type="entry name" value="CNF1/YfiH-like putative cysteine hydrolases"/>
    <property type="match status" value="1"/>
</dbReference>
<dbReference type="EMBL" id="JACLAU010000015">
    <property type="protein sequence ID" value="MBC2652145.1"/>
    <property type="molecule type" value="Genomic_DNA"/>
</dbReference>
<reference evidence="4 5" key="1">
    <citation type="submission" date="2020-08" db="EMBL/GenBank/DDBJ databases">
        <title>The genome sequence of Novosphingobium flavum 4Y4.</title>
        <authorList>
            <person name="Liu Y."/>
        </authorList>
    </citation>
    <scope>NUCLEOTIDE SEQUENCE [LARGE SCALE GENOMIC DNA]</scope>
    <source>
        <strain evidence="4 5">4Y4</strain>
    </source>
</reference>
<dbReference type="Pfam" id="PF03975">
    <property type="entry name" value="CheD"/>
    <property type="match status" value="1"/>
</dbReference>
<dbReference type="InterPro" id="IPR038592">
    <property type="entry name" value="CheD-like_sf"/>
</dbReference>
<proteinExistence type="inferred from homology"/>
<evidence type="ECO:0000313" key="4">
    <source>
        <dbReference type="EMBL" id="MBC2652145.1"/>
    </source>
</evidence>
<accession>A0A7X1KCE0</accession>
<dbReference type="PANTHER" id="PTHR35147:SF3">
    <property type="entry name" value="CHEMORECEPTOR GLUTAMINE DEAMIDASE CHED 1-RELATED"/>
    <property type="match status" value="1"/>
</dbReference>
<evidence type="ECO:0000256" key="1">
    <source>
        <dbReference type="ARBA" id="ARBA00022500"/>
    </source>
</evidence>
<comment type="catalytic activity">
    <reaction evidence="3">
        <text>L-glutaminyl-[protein] + H2O = L-glutamyl-[protein] + NH4(+)</text>
        <dbReference type="Rhea" id="RHEA:16441"/>
        <dbReference type="Rhea" id="RHEA-COMP:10207"/>
        <dbReference type="Rhea" id="RHEA-COMP:10208"/>
        <dbReference type="ChEBI" id="CHEBI:15377"/>
        <dbReference type="ChEBI" id="CHEBI:28938"/>
        <dbReference type="ChEBI" id="CHEBI:29973"/>
        <dbReference type="ChEBI" id="CHEBI:30011"/>
        <dbReference type="EC" id="3.5.1.44"/>
    </reaction>
</comment>
<comment type="similarity">
    <text evidence="3">Belongs to the CheD family.</text>
</comment>
<keyword evidence="2 3" id="KW-0378">Hydrolase</keyword>
<gene>
    <name evidence="3" type="primary">cheD</name>
    <name evidence="4" type="ORF">H7F49_10550</name>
</gene>
<dbReference type="InterPro" id="IPR011324">
    <property type="entry name" value="Cytotoxic_necrot_fac-like_cat"/>
</dbReference>
<dbReference type="GO" id="GO:0050568">
    <property type="term" value="F:protein-glutamine glutaminase activity"/>
    <property type="evidence" value="ECO:0007669"/>
    <property type="project" value="UniProtKB-UniRule"/>
</dbReference>
<dbReference type="RefSeq" id="WP_185683564.1">
    <property type="nucleotide sequence ID" value="NZ_JACLAU010000015.1"/>
</dbReference>
<dbReference type="CDD" id="cd16352">
    <property type="entry name" value="CheD"/>
    <property type="match status" value="1"/>
</dbReference>
<dbReference type="PANTHER" id="PTHR35147">
    <property type="entry name" value="CHEMORECEPTOR GLUTAMINE DEAMIDASE CHED-RELATED"/>
    <property type="match status" value="1"/>
</dbReference>
<organism evidence="4 5">
    <name type="scientific">Novosphingobium aerophilum</name>
    <dbReference type="NCBI Taxonomy" id="2839843"/>
    <lineage>
        <taxon>Bacteria</taxon>
        <taxon>Pseudomonadati</taxon>
        <taxon>Pseudomonadota</taxon>
        <taxon>Alphaproteobacteria</taxon>
        <taxon>Sphingomonadales</taxon>
        <taxon>Sphingomonadaceae</taxon>
        <taxon>Novosphingobium</taxon>
    </lineage>
</organism>
<protein>
    <recommendedName>
        <fullName evidence="3">Probable chemoreceptor glutamine deamidase CheD</fullName>
        <ecNumber evidence="3">3.5.1.44</ecNumber>
    </recommendedName>
</protein>
<dbReference type="InterPro" id="IPR005659">
    <property type="entry name" value="Chemorcpt_Glu_NH3ase_CheD"/>
</dbReference>
<dbReference type="EC" id="3.5.1.44" evidence="3"/>
<keyword evidence="1 3" id="KW-0145">Chemotaxis</keyword>
<evidence type="ECO:0000313" key="5">
    <source>
        <dbReference type="Proteomes" id="UP000520156"/>
    </source>
</evidence>
<sequence>MTPPPTAPGLQPTTRLTVLQGQARVSAGPRVEFSTVLGSCVATCLFDPEEQVGGMNHFLLAEPPAGGQTVDEHYGVYLMELLINEMLANGAAKHRLRANLYGGANLYPGMAQIGSANASFAKTFLLRERITLVREDLGGNSARRVDFRPASGLVRCRTVANTLAPEERPVARPVAAVGEVELF</sequence>
<dbReference type="GO" id="GO:0006935">
    <property type="term" value="P:chemotaxis"/>
    <property type="evidence" value="ECO:0007669"/>
    <property type="project" value="UniProtKB-UniRule"/>
</dbReference>
<dbReference type="Gene3D" id="3.30.1330.200">
    <property type="match status" value="1"/>
</dbReference>
<dbReference type="Proteomes" id="UP000520156">
    <property type="component" value="Unassembled WGS sequence"/>
</dbReference>
<evidence type="ECO:0000256" key="3">
    <source>
        <dbReference type="HAMAP-Rule" id="MF_01440"/>
    </source>
</evidence>
<evidence type="ECO:0000256" key="2">
    <source>
        <dbReference type="ARBA" id="ARBA00022801"/>
    </source>
</evidence>
<dbReference type="AlphaFoldDB" id="A0A7X1KCE0"/>